<evidence type="ECO:0000256" key="8">
    <source>
        <dbReference type="SAM" id="Phobius"/>
    </source>
</evidence>
<feature type="binding site" evidence="7">
    <location>
        <position position="168"/>
    </location>
    <ligand>
        <name>Zn(2+)</name>
        <dbReference type="ChEBI" id="CHEBI:29105"/>
        <note>catalytic</note>
    </ligand>
</feature>
<comment type="catalytic activity">
    <reaction evidence="7">
        <text>D-alanyl-D-alanine + H2O = 2 D-alanine</text>
        <dbReference type="Rhea" id="RHEA:20661"/>
        <dbReference type="ChEBI" id="CHEBI:15377"/>
        <dbReference type="ChEBI" id="CHEBI:57416"/>
        <dbReference type="ChEBI" id="CHEBI:57822"/>
        <dbReference type="EC" id="3.4.13.22"/>
    </reaction>
</comment>
<name>A0ABS6F1S6_9CLOT</name>
<evidence type="ECO:0000256" key="7">
    <source>
        <dbReference type="HAMAP-Rule" id="MF_01924"/>
    </source>
</evidence>
<evidence type="ECO:0000313" key="9">
    <source>
        <dbReference type="EMBL" id="MBU5592469.1"/>
    </source>
</evidence>
<keyword evidence="8" id="KW-0812">Transmembrane</keyword>
<feature type="binding site" evidence="7">
    <location>
        <position position="161"/>
    </location>
    <ligand>
        <name>Zn(2+)</name>
        <dbReference type="ChEBI" id="CHEBI:29105"/>
        <note>catalytic</note>
    </ligand>
</feature>
<keyword evidence="8" id="KW-1133">Transmembrane helix</keyword>
<dbReference type="Proteomes" id="UP000736583">
    <property type="component" value="Unassembled WGS sequence"/>
</dbReference>
<keyword evidence="3 7" id="KW-0378">Hydrolase</keyword>
<evidence type="ECO:0000256" key="1">
    <source>
        <dbReference type="ARBA" id="ARBA00022670"/>
    </source>
</evidence>
<dbReference type="EMBL" id="JAHLQL010000004">
    <property type="protein sequence ID" value="MBU5592469.1"/>
    <property type="molecule type" value="Genomic_DNA"/>
</dbReference>
<dbReference type="EC" id="3.4.13.22" evidence="7"/>
<evidence type="ECO:0000256" key="3">
    <source>
        <dbReference type="ARBA" id="ARBA00022801"/>
    </source>
</evidence>
<proteinExistence type="inferred from homology"/>
<comment type="similarity">
    <text evidence="7">Belongs to the peptidase M15D family.</text>
</comment>
<dbReference type="PANTHER" id="PTHR43126:SF1">
    <property type="entry name" value="D-ALANYL-D-ALANINE DIPEPTIDASE"/>
    <property type="match status" value="1"/>
</dbReference>
<comment type="cofactor">
    <cofactor evidence="7">
        <name>Zn(2+)</name>
        <dbReference type="ChEBI" id="CHEBI:29105"/>
    </cofactor>
    <text evidence="7">Binds 1 zinc ion per subunit.</text>
</comment>
<evidence type="ECO:0000313" key="10">
    <source>
        <dbReference type="Proteomes" id="UP000736583"/>
    </source>
</evidence>
<dbReference type="PANTHER" id="PTHR43126">
    <property type="entry name" value="D-ALANYL-D-ALANINE DIPEPTIDASE"/>
    <property type="match status" value="1"/>
</dbReference>
<feature type="active site" description="Proton donor/acceptor" evidence="7">
    <location>
        <position position="225"/>
    </location>
</feature>
<gene>
    <name evidence="9" type="ORF">KQI89_11955</name>
</gene>
<keyword evidence="7" id="KW-0224">Dipeptidase</keyword>
<keyword evidence="10" id="KW-1185">Reference proteome</keyword>
<feature type="transmembrane region" description="Helical" evidence="8">
    <location>
        <begin position="7"/>
        <end position="28"/>
    </location>
</feature>
<keyword evidence="1 7" id="KW-0645">Protease</keyword>
<keyword evidence="4 7" id="KW-0862">Zinc</keyword>
<organism evidence="9 10">
    <name type="scientific">Clostridium simiarum</name>
    <dbReference type="NCBI Taxonomy" id="2841506"/>
    <lineage>
        <taxon>Bacteria</taxon>
        <taxon>Bacillati</taxon>
        <taxon>Bacillota</taxon>
        <taxon>Clostridia</taxon>
        <taxon>Eubacteriales</taxon>
        <taxon>Clostridiaceae</taxon>
        <taxon>Clostridium</taxon>
    </lineage>
</organism>
<protein>
    <recommendedName>
        <fullName evidence="7">D-alanyl-D-alanine dipeptidase</fullName>
        <shortName evidence="7">D-Ala-D-Ala dipeptidase</shortName>
        <ecNumber evidence="7">3.4.13.22</ecNumber>
    </recommendedName>
</protein>
<keyword evidence="6" id="KW-0961">Cell wall biogenesis/degradation</keyword>
<keyword evidence="5 7" id="KW-0482">Metalloprotease</keyword>
<feature type="binding site" evidence="7">
    <location>
        <position position="228"/>
    </location>
    <ligand>
        <name>Zn(2+)</name>
        <dbReference type="ChEBI" id="CHEBI:29105"/>
        <note>catalytic</note>
    </ligand>
</feature>
<feature type="site" description="Transition state stabilizer" evidence="7">
    <location>
        <position position="133"/>
    </location>
</feature>
<dbReference type="CDD" id="cd14840">
    <property type="entry name" value="D-Ala-D-Ala_dipeptidase_Aad"/>
    <property type="match status" value="1"/>
</dbReference>
<keyword evidence="2 7" id="KW-0479">Metal-binding</keyword>
<comment type="caution">
    <text evidence="9">The sequence shown here is derived from an EMBL/GenBank/DDBJ whole genome shotgun (WGS) entry which is preliminary data.</text>
</comment>
<dbReference type="Pfam" id="PF01427">
    <property type="entry name" value="Peptidase_M15"/>
    <property type="match status" value="1"/>
</dbReference>
<evidence type="ECO:0000256" key="2">
    <source>
        <dbReference type="ARBA" id="ARBA00022723"/>
    </source>
</evidence>
<accession>A0ABS6F1S6</accession>
<evidence type="ECO:0000256" key="5">
    <source>
        <dbReference type="ARBA" id="ARBA00023049"/>
    </source>
</evidence>
<keyword evidence="8" id="KW-0472">Membrane</keyword>
<evidence type="ECO:0000256" key="4">
    <source>
        <dbReference type="ARBA" id="ARBA00022833"/>
    </source>
</evidence>
<evidence type="ECO:0000256" key="6">
    <source>
        <dbReference type="ARBA" id="ARBA00023316"/>
    </source>
</evidence>
<comment type="function">
    <text evidence="7">Catalyzes hydrolysis of the D-alanyl-D-alanine dipeptide.</text>
</comment>
<reference evidence="9 10" key="1">
    <citation type="submission" date="2021-06" db="EMBL/GenBank/DDBJ databases">
        <authorList>
            <person name="Sun Q."/>
            <person name="Li D."/>
        </authorList>
    </citation>
    <scope>NUCLEOTIDE SEQUENCE [LARGE SCALE GENOMIC DNA]</scope>
    <source>
        <strain evidence="9 10">MSJ-4</strain>
    </source>
</reference>
<dbReference type="HAMAP" id="MF_01924">
    <property type="entry name" value="A_A_dipeptidase"/>
    <property type="match status" value="1"/>
</dbReference>
<sequence length="252" mass="29035">MKAKNIFLILILYIILIFIGYGIGYYIGNVKALPINPMEDSNSINRSLKEPETKIITGDIDYNKNINGLMALKVSDYDFLLDLRYATENNFSGKKVYDAYVCVLQQDTLKKLIAANEDFKALGYRIKIWDAYRPASVQEYFWGLVQDRRYIASPYHNGSRHNRGTAVDITLVDKDGKELEMPTGFDEFNSKAHRNNNSSNTMANRNVNLLTEIMLKNGFSKIETEWWHFDDSEADSYPIQNEPLSRFLVNVE</sequence>
<dbReference type="InterPro" id="IPR000755">
    <property type="entry name" value="A_A_dipeptidase"/>
</dbReference>
<dbReference type="RefSeq" id="WP_216457247.1">
    <property type="nucleotide sequence ID" value="NZ_JAHLQL010000004.1"/>
</dbReference>